<comment type="caution">
    <text evidence="1">The sequence shown here is derived from an EMBL/GenBank/DDBJ whole genome shotgun (WGS) entry which is preliminary data.</text>
</comment>
<evidence type="ECO:0000313" key="1">
    <source>
        <dbReference type="EMBL" id="HHY25981.1"/>
    </source>
</evidence>
<dbReference type="AlphaFoldDB" id="A0A7C6Z323"/>
<proteinExistence type="predicted"/>
<evidence type="ECO:0000313" key="2">
    <source>
        <dbReference type="Proteomes" id="UP000553059"/>
    </source>
</evidence>
<organism evidence="1 2">
    <name type="scientific">Desulfitobacterium dehalogenans</name>
    <dbReference type="NCBI Taxonomy" id="36854"/>
    <lineage>
        <taxon>Bacteria</taxon>
        <taxon>Bacillati</taxon>
        <taxon>Bacillota</taxon>
        <taxon>Clostridia</taxon>
        <taxon>Eubacteriales</taxon>
        <taxon>Desulfitobacteriaceae</taxon>
        <taxon>Desulfitobacterium</taxon>
    </lineage>
</organism>
<name>A0A7C6Z323_9FIRM</name>
<sequence length="30" mass="3535">NLMDKIYNMMKKDKPKDQVTKEDIIIVGEP</sequence>
<protein>
    <submittedName>
        <fullName evidence="1">Sporulation protein YtfJ</fullName>
    </submittedName>
</protein>
<dbReference type="EMBL" id="DUTF01000097">
    <property type="protein sequence ID" value="HHY25981.1"/>
    <property type="molecule type" value="Genomic_DNA"/>
</dbReference>
<reference evidence="1 2" key="1">
    <citation type="journal article" date="2020" name="Biotechnol. Biofuels">
        <title>New insights from the biogas microbiome by comprehensive genome-resolved metagenomics of nearly 1600 species originating from multiple anaerobic digesters.</title>
        <authorList>
            <person name="Campanaro S."/>
            <person name="Treu L."/>
            <person name="Rodriguez-R L.M."/>
            <person name="Kovalovszki A."/>
            <person name="Ziels R.M."/>
            <person name="Maus I."/>
            <person name="Zhu X."/>
            <person name="Kougias P.G."/>
            <person name="Basile A."/>
            <person name="Luo G."/>
            <person name="Schluter A."/>
            <person name="Konstantinidis K.T."/>
            <person name="Angelidaki I."/>
        </authorList>
    </citation>
    <scope>NUCLEOTIDE SEQUENCE [LARGE SCALE GENOMIC DNA]</scope>
    <source>
        <strain evidence="1">AS05jafATM_4</strain>
    </source>
</reference>
<dbReference type="Proteomes" id="UP000553059">
    <property type="component" value="Unassembled WGS sequence"/>
</dbReference>
<gene>
    <name evidence="1" type="ORF">GX523_04365</name>
</gene>
<accession>A0A7C6Z323</accession>
<feature type="non-terminal residue" evidence="1">
    <location>
        <position position="1"/>
    </location>
</feature>